<proteinExistence type="predicted"/>
<gene>
    <name evidence="1" type="ORF">O6H91_02G059300</name>
</gene>
<comment type="caution">
    <text evidence="1">The sequence shown here is derived from an EMBL/GenBank/DDBJ whole genome shotgun (WGS) entry which is preliminary data.</text>
</comment>
<protein>
    <submittedName>
        <fullName evidence="1">Uncharacterized protein</fullName>
    </submittedName>
</protein>
<name>A0ACC2EFZ3_DIPCM</name>
<accession>A0ACC2EFZ3</accession>
<sequence length="529" mass="57639">MASACMSLCCVRAGSLAAVIGSAADGRFAVKQAVCTPTHTPTTMAVLALGRLPASSSSFSNINTPCLNARKILGHPAFAFNPSEYKPFSVEELETKNAETDNKPFSGLDDDANPSSKDASSQEQSSEYKPFDVGELEQKITRNTRYKSNRQKHKTVSTTFQPLGPGYPPITLEELEADLAKSQYKPFSRFESKSDATSSKPLGSEYKPFTVEELEQKIGDSSYKPLTRQGGKSVSSAAQPLGSQYKPFTVEELEQKVGESSYDPFSSQGNKPTPSEVKPVDSSYKPFTVEELEQTTGNSTYKPFTNEEAMQSPNIEPSSSSEESTVSSDSGFSEVEPPRLTKVYAGNLPWNYDNQQLEELFKPHGSVFVAEVILDKVTGRSRGFGFVYMNSPEDAEVAIRNLDGKEIGGRQIRVNYQESAEERSKRLARGGGGYGDGNRNANKLFVANLPWTVDDETLGRLFSDYGTVVEARIAYDRDTGRSRGFGFVTLSSADELTNAVATLDGSDYEGRVLKVALAGDKPTSRSSVF</sequence>
<keyword evidence="2" id="KW-1185">Reference proteome</keyword>
<reference evidence="2" key="1">
    <citation type="journal article" date="2024" name="Proc. Natl. Acad. Sci. U.S.A.">
        <title>Extraordinary preservation of gene collinearity over three hundred million years revealed in homosporous lycophytes.</title>
        <authorList>
            <person name="Li C."/>
            <person name="Wickell D."/>
            <person name="Kuo L.Y."/>
            <person name="Chen X."/>
            <person name="Nie B."/>
            <person name="Liao X."/>
            <person name="Peng D."/>
            <person name="Ji J."/>
            <person name="Jenkins J."/>
            <person name="Williams M."/>
            <person name="Shu S."/>
            <person name="Plott C."/>
            <person name="Barry K."/>
            <person name="Rajasekar S."/>
            <person name="Grimwood J."/>
            <person name="Han X."/>
            <person name="Sun S."/>
            <person name="Hou Z."/>
            <person name="He W."/>
            <person name="Dai G."/>
            <person name="Sun C."/>
            <person name="Schmutz J."/>
            <person name="Leebens-Mack J.H."/>
            <person name="Li F.W."/>
            <person name="Wang L."/>
        </authorList>
    </citation>
    <scope>NUCLEOTIDE SEQUENCE [LARGE SCALE GENOMIC DNA]</scope>
    <source>
        <strain evidence="2">cv. PW_Plant_1</strain>
    </source>
</reference>
<organism evidence="1 2">
    <name type="scientific">Diphasiastrum complanatum</name>
    <name type="common">Issler's clubmoss</name>
    <name type="synonym">Lycopodium complanatum</name>
    <dbReference type="NCBI Taxonomy" id="34168"/>
    <lineage>
        <taxon>Eukaryota</taxon>
        <taxon>Viridiplantae</taxon>
        <taxon>Streptophyta</taxon>
        <taxon>Embryophyta</taxon>
        <taxon>Tracheophyta</taxon>
        <taxon>Lycopodiopsida</taxon>
        <taxon>Lycopodiales</taxon>
        <taxon>Lycopodiaceae</taxon>
        <taxon>Lycopodioideae</taxon>
        <taxon>Diphasiastrum</taxon>
    </lineage>
</organism>
<dbReference type="Proteomes" id="UP001162992">
    <property type="component" value="Chromosome 2"/>
</dbReference>
<evidence type="ECO:0000313" key="2">
    <source>
        <dbReference type="Proteomes" id="UP001162992"/>
    </source>
</evidence>
<evidence type="ECO:0000313" key="1">
    <source>
        <dbReference type="EMBL" id="KAJ7565413.1"/>
    </source>
</evidence>
<dbReference type="EMBL" id="CM055093">
    <property type="protein sequence ID" value="KAJ7565413.1"/>
    <property type="molecule type" value="Genomic_DNA"/>
</dbReference>